<dbReference type="EMBL" id="BHYK01000022">
    <property type="protein sequence ID" value="GCD11864.1"/>
    <property type="molecule type" value="Genomic_DNA"/>
</dbReference>
<name>A0A401UQQ9_9CLOT</name>
<protein>
    <submittedName>
        <fullName evidence="1">Uncharacterized protein</fullName>
    </submittedName>
</protein>
<gene>
    <name evidence="1" type="ORF">Ctaglu_34870</name>
</gene>
<accession>A0A401UQQ9</accession>
<evidence type="ECO:0000313" key="2">
    <source>
        <dbReference type="Proteomes" id="UP000287872"/>
    </source>
</evidence>
<dbReference type="RefSeq" id="WP_125004043.1">
    <property type="nucleotide sequence ID" value="NZ_BHYK01000022.1"/>
</dbReference>
<organism evidence="1 2">
    <name type="scientific">Clostridium tagluense</name>
    <dbReference type="NCBI Taxonomy" id="360422"/>
    <lineage>
        <taxon>Bacteria</taxon>
        <taxon>Bacillati</taxon>
        <taxon>Bacillota</taxon>
        <taxon>Clostridia</taxon>
        <taxon>Eubacteriales</taxon>
        <taxon>Clostridiaceae</taxon>
        <taxon>Clostridium</taxon>
    </lineage>
</organism>
<reference evidence="1 2" key="1">
    <citation type="submission" date="2018-11" db="EMBL/GenBank/DDBJ databases">
        <title>Genome sequencing and assembly of Clostridium tagluense strain A121.</title>
        <authorList>
            <person name="Murakami T."/>
            <person name="Segawa T."/>
            <person name="Shcherbakova V.A."/>
            <person name="Mori H."/>
            <person name="Yoshimura Y."/>
        </authorList>
    </citation>
    <scope>NUCLEOTIDE SEQUENCE [LARGE SCALE GENOMIC DNA]</scope>
    <source>
        <strain evidence="1 2">A121</strain>
    </source>
</reference>
<dbReference type="AlphaFoldDB" id="A0A401UQQ9"/>
<comment type="caution">
    <text evidence="1">The sequence shown here is derived from an EMBL/GenBank/DDBJ whole genome shotgun (WGS) entry which is preliminary data.</text>
</comment>
<evidence type="ECO:0000313" key="1">
    <source>
        <dbReference type="EMBL" id="GCD11864.1"/>
    </source>
</evidence>
<sequence length="66" mass="7631">MYKLEGIIKVEINSKVIYCNNNYNHIGVLSKNEITSPKASGNDIDYTYIQMQEEDATDRLNNVIYK</sequence>
<proteinExistence type="predicted"/>
<dbReference type="Proteomes" id="UP000287872">
    <property type="component" value="Unassembled WGS sequence"/>
</dbReference>
<keyword evidence="2" id="KW-1185">Reference proteome</keyword>